<reference evidence="14" key="1">
    <citation type="submission" date="2020-10" db="EMBL/GenBank/DDBJ databases">
        <title>Feather gene expression reveals the developmental basis of iridescence in African starlings.</title>
        <authorList>
            <person name="Rubenstein D.R."/>
        </authorList>
    </citation>
    <scope>NUCLEOTIDE SEQUENCE</scope>
    <source>
        <strain evidence="14">SS15</strain>
        <tissue evidence="14">Liver</tissue>
    </source>
</reference>
<feature type="non-terminal residue" evidence="14">
    <location>
        <position position="1"/>
    </location>
</feature>
<accession>A0A835NCR8</accession>
<keyword evidence="16" id="KW-1185">Reference proteome</keyword>
<feature type="non-terminal residue" evidence="14">
    <location>
        <position position="351"/>
    </location>
</feature>
<evidence type="ECO:0000256" key="1">
    <source>
        <dbReference type="ARBA" id="ARBA00004141"/>
    </source>
</evidence>
<comment type="caution">
    <text evidence="14">The sequence shown here is derived from an EMBL/GenBank/DDBJ whole genome shotgun (WGS) entry which is preliminary data.</text>
</comment>
<comment type="similarity">
    <text evidence="11">Belongs to the amiloride-sensitive sodium channel (TC 1.A.6) family.</text>
</comment>
<comment type="subcellular location">
    <subcellularLocation>
        <location evidence="1">Membrane</location>
        <topology evidence="1">Multi-pass membrane protein</topology>
    </subcellularLocation>
</comment>
<feature type="transmembrane region" description="Helical" evidence="13">
    <location>
        <begin position="200"/>
        <end position="225"/>
    </location>
</feature>
<dbReference type="EMBL" id="JADDUC020000026">
    <property type="protein sequence ID" value="KAI1231533.1"/>
    <property type="molecule type" value="Genomic_DNA"/>
</dbReference>
<keyword evidence="6" id="KW-0915">Sodium</keyword>
<evidence type="ECO:0000256" key="7">
    <source>
        <dbReference type="ARBA" id="ARBA00023065"/>
    </source>
</evidence>
<name>A0A835NCR8_9PASS</name>
<keyword evidence="10 11" id="KW-0407">Ion channel</keyword>
<evidence type="ECO:0000313" key="16">
    <source>
        <dbReference type="Proteomes" id="UP000618051"/>
    </source>
</evidence>
<feature type="compositionally biased region" description="Low complexity" evidence="12">
    <location>
        <begin position="296"/>
        <end position="321"/>
    </location>
</feature>
<evidence type="ECO:0000256" key="6">
    <source>
        <dbReference type="ARBA" id="ARBA00023053"/>
    </source>
</evidence>
<gene>
    <name evidence="14" type="ORF">IHE44_000656</name>
    <name evidence="15" type="ORF">IHE44_0007986</name>
</gene>
<evidence type="ECO:0000313" key="14">
    <source>
        <dbReference type="EMBL" id="KAG0112765.1"/>
    </source>
</evidence>
<dbReference type="AlphaFoldDB" id="A0A835NCR8"/>
<evidence type="ECO:0000256" key="10">
    <source>
        <dbReference type="ARBA" id="ARBA00023303"/>
    </source>
</evidence>
<keyword evidence="3 11" id="KW-0894">Sodium channel</keyword>
<sequence>PAPFDVIDSIHKGCTAPGALHSQIPSFGPGLAFSSGLSPGLGLVASLHAQGSEFLARSPWTRQLWKSCVWKMSLWKSLFGKGVFGKPLWKNLFGKGTFGKGIFGKILFGKRFFEKKKKPFGKDFFGRCPFGKGPFGKGPFGKGFSGKSCLEKDSLEKACLGKAHFGKASLEKVSLGAAFLGKAYLGKAFWRSTRCRRACWTLLLLASLAMLYWQFALMFSQFWAYPVVLTMSMHSEPKMFPAVTVCNLDPYRFELVREHLEQLDRMAEESLTFLYGSSSSSARWYRGKEQNGNGNGNRNGNNNGNGTSNGTSNGNSNGNLSSSSFQLSHNFSLVRMAELRAGRRRSSVGFQ</sequence>
<evidence type="ECO:0000256" key="2">
    <source>
        <dbReference type="ARBA" id="ARBA00022448"/>
    </source>
</evidence>
<dbReference type="PANTHER" id="PTHR11690">
    <property type="entry name" value="AMILORIDE-SENSITIVE SODIUM CHANNEL-RELATED"/>
    <property type="match status" value="1"/>
</dbReference>
<evidence type="ECO:0000256" key="12">
    <source>
        <dbReference type="SAM" id="MobiDB-lite"/>
    </source>
</evidence>
<reference evidence="15" key="3">
    <citation type="submission" date="2022-01" db="EMBL/GenBank/DDBJ databases">
        <authorList>
            <person name="Rubenstein D.R."/>
        </authorList>
    </citation>
    <scope>NUCLEOTIDE SEQUENCE</scope>
    <source>
        <strain evidence="15">SS15</strain>
        <tissue evidence="15">Liver</tissue>
    </source>
</reference>
<dbReference type="Pfam" id="PF00858">
    <property type="entry name" value="ASC"/>
    <property type="match status" value="1"/>
</dbReference>
<keyword evidence="7 11" id="KW-0406">Ion transport</keyword>
<evidence type="ECO:0000256" key="4">
    <source>
        <dbReference type="ARBA" id="ARBA00022692"/>
    </source>
</evidence>
<keyword evidence="4 11" id="KW-0812">Transmembrane</keyword>
<dbReference type="PRINTS" id="PR01078">
    <property type="entry name" value="AMINACHANNEL"/>
</dbReference>
<reference evidence="15 16" key="2">
    <citation type="journal article" date="2021" name="J. Hered.">
        <title>Feather Gene Expression Elucidates the Developmental Basis of Plumage Iridescence in African Starlings.</title>
        <authorList>
            <person name="Rubenstein D.R."/>
            <person name="Corvelo A."/>
            <person name="MacManes M.D."/>
            <person name="Maia R."/>
            <person name="Narzisi G."/>
            <person name="Rousaki A."/>
            <person name="Vandenabeele P."/>
            <person name="Shawkey M.D."/>
            <person name="Solomon J."/>
        </authorList>
    </citation>
    <scope>NUCLEOTIDE SEQUENCE [LARGE SCALE GENOMIC DNA]</scope>
    <source>
        <strain evidence="15">SS15</strain>
    </source>
</reference>
<dbReference type="GO" id="GO:0005886">
    <property type="term" value="C:plasma membrane"/>
    <property type="evidence" value="ECO:0007669"/>
    <property type="project" value="TreeGrafter"/>
</dbReference>
<dbReference type="GO" id="GO:0034706">
    <property type="term" value="C:sodium channel complex"/>
    <property type="evidence" value="ECO:0007669"/>
    <property type="project" value="TreeGrafter"/>
</dbReference>
<evidence type="ECO:0000256" key="9">
    <source>
        <dbReference type="ARBA" id="ARBA00023201"/>
    </source>
</evidence>
<dbReference type="GO" id="GO:0015280">
    <property type="term" value="F:ligand-gated sodium channel activity"/>
    <property type="evidence" value="ECO:0007669"/>
    <property type="project" value="TreeGrafter"/>
</dbReference>
<proteinExistence type="inferred from homology"/>
<evidence type="ECO:0000256" key="13">
    <source>
        <dbReference type="SAM" id="Phobius"/>
    </source>
</evidence>
<dbReference type="OrthoDB" id="6238402at2759"/>
<keyword evidence="5 13" id="KW-1133">Transmembrane helix</keyword>
<keyword evidence="9 11" id="KW-0739">Sodium transport</keyword>
<evidence type="ECO:0000256" key="3">
    <source>
        <dbReference type="ARBA" id="ARBA00022461"/>
    </source>
</evidence>
<feature type="region of interest" description="Disordered" evidence="12">
    <location>
        <begin position="284"/>
        <end position="321"/>
    </location>
</feature>
<evidence type="ECO:0000256" key="8">
    <source>
        <dbReference type="ARBA" id="ARBA00023136"/>
    </source>
</evidence>
<dbReference type="InterPro" id="IPR001873">
    <property type="entry name" value="ENaC"/>
</dbReference>
<dbReference type="EMBL" id="JADDUC010001022">
    <property type="protein sequence ID" value="KAG0112765.1"/>
    <property type="molecule type" value="Genomic_DNA"/>
</dbReference>
<evidence type="ECO:0000313" key="15">
    <source>
        <dbReference type="EMBL" id="KAI1231533.1"/>
    </source>
</evidence>
<protein>
    <submittedName>
        <fullName evidence="14">Amiloride-sensitive sodium channel subunit alpha</fullName>
    </submittedName>
</protein>
<evidence type="ECO:0000256" key="5">
    <source>
        <dbReference type="ARBA" id="ARBA00022989"/>
    </source>
</evidence>
<evidence type="ECO:0000256" key="11">
    <source>
        <dbReference type="RuleBase" id="RU000679"/>
    </source>
</evidence>
<keyword evidence="8 13" id="KW-0472">Membrane</keyword>
<dbReference type="Proteomes" id="UP000618051">
    <property type="component" value="Unassembled WGS sequence"/>
</dbReference>
<organism evidence="14">
    <name type="scientific">Lamprotornis superbus</name>
    <dbReference type="NCBI Taxonomy" id="245042"/>
    <lineage>
        <taxon>Eukaryota</taxon>
        <taxon>Metazoa</taxon>
        <taxon>Chordata</taxon>
        <taxon>Craniata</taxon>
        <taxon>Vertebrata</taxon>
        <taxon>Euteleostomi</taxon>
        <taxon>Archelosauria</taxon>
        <taxon>Archosauria</taxon>
        <taxon>Dinosauria</taxon>
        <taxon>Saurischia</taxon>
        <taxon>Theropoda</taxon>
        <taxon>Coelurosauria</taxon>
        <taxon>Aves</taxon>
        <taxon>Neognathae</taxon>
        <taxon>Neoaves</taxon>
        <taxon>Telluraves</taxon>
        <taxon>Australaves</taxon>
        <taxon>Passeriformes</taxon>
        <taxon>Sturnidae</taxon>
        <taxon>Lamprotornis</taxon>
    </lineage>
</organism>
<keyword evidence="2 11" id="KW-0813">Transport</keyword>
<dbReference type="PANTHER" id="PTHR11690:SF132">
    <property type="entry name" value="AMILORIDE-SENSITIVE SODIUM CHANNEL SUBUNIT DELTA"/>
    <property type="match status" value="1"/>
</dbReference>